<dbReference type="AlphaFoldDB" id="A0A8T2PBQ9"/>
<accession>A0A8T2PBQ9</accession>
<feature type="non-terminal residue" evidence="1">
    <location>
        <position position="202"/>
    </location>
</feature>
<gene>
    <name evidence="1" type="ORF">JZ751_007945</name>
</gene>
<dbReference type="Proteomes" id="UP000824540">
    <property type="component" value="Unassembled WGS sequence"/>
</dbReference>
<protein>
    <submittedName>
        <fullName evidence="1">Uncharacterized protein</fullName>
    </submittedName>
</protein>
<dbReference type="EMBL" id="JAFBMS010000016">
    <property type="protein sequence ID" value="KAG9346127.1"/>
    <property type="molecule type" value="Genomic_DNA"/>
</dbReference>
<sequence length="202" mass="22116">VKGGVGDKPGGLGRFHGGLIPGSSAQRGCQSLAGRTGGGAWGLARALGHGKGADHPCTEWEQLQGGRSSVIWTRLGRWFTMCDSAFRYPDFLSVGDRRGHTVTPRLSSARQEKETRLLGRKDSGLLKRRRAEHEKSLRSSVNACTRKEEEAQSSSELILFIVLSSMESSSSPENTHQEAQLHLHTQCDTIKDKINTQHTLQL</sequence>
<proteinExistence type="predicted"/>
<name>A0A8T2PBQ9_9TELE</name>
<organism evidence="1 2">
    <name type="scientific">Albula glossodonta</name>
    <name type="common">roundjaw bonefish</name>
    <dbReference type="NCBI Taxonomy" id="121402"/>
    <lineage>
        <taxon>Eukaryota</taxon>
        <taxon>Metazoa</taxon>
        <taxon>Chordata</taxon>
        <taxon>Craniata</taxon>
        <taxon>Vertebrata</taxon>
        <taxon>Euteleostomi</taxon>
        <taxon>Actinopterygii</taxon>
        <taxon>Neopterygii</taxon>
        <taxon>Teleostei</taxon>
        <taxon>Albuliformes</taxon>
        <taxon>Albulidae</taxon>
        <taxon>Albula</taxon>
    </lineage>
</organism>
<comment type="caution">
    <text evidence="1">The sequence shown here is derived from an EMBL/GenBank/DDBJ whole genome shotgun (WGS) entry which is preliminary data.</text>
</comment>
<keyword evidence="2" id="KW-1185">Reference proteome</keyword>
<reference evidence="1" key="1">
    <citation type="thesis" date="2021" institute="BYU ScholarsArchive" country="Provo, UT, USA">
        <title>Applications of and Algorithms for Genome Assembly and Genomic Analyses with an Emphasis on Marine Teleosts.</title>
        <authorList>
            <person name="Pickett B.D."/>
        </authorList>
    </citation>
    <scope>NUCLEOTIDE SEQUENCE</scope>
    <source>
        <strain evidence="1">HI-2016</strain>
    </source>
</reference>
<evidence type="ECO:0000313" key="2">
    <source>
        <dbReference type="Proteomes" id="UP000824540"/>
    </source>
</evidence>
<evidence type="ECO:0000313" key="1">
    <source>
        <dbReference type="EMBL" id="KAG9346127.1"/>
    </source>
</evidence>